<evidence type="ECO:0008006" key="5">
    <source>
        <dbReference type="Google" id="ProtNLM"/>
    </source>
</evidence>
<keyword evidence="1" id="KW-0677">Repeat</keyword>
<dbReference type="InterPro" id="IPR046960">
    <property type="entry name" value="PPR_At4g14850-like_plant"/>
</dbReference>
<dbReference type="PROSITE" id="PS51375">
    <property type="entry name" value="PPR"/>
    <property type="match status" value="4"/>
</dbReference>
<evidence type="ECO:0000313" key="4">
    <source>
        <dbReference type="Proteomes" id="UP000829196"/>
    </source>
</evidence>
<dbReference type="PANTHER" id="PTHR47926:SF515">
    <property type="entry name" value="UMP-CMP KINASE"/>
    <property type="match status" value="1"/>
</dbReference>
<dbReference type="InterPro" id="IPR011990">
    <property type="entry name" value="TPR-like_helical_dom_sf"/>
</dbReference>
<reference evidence="3" key="1">
    <citation type="journal article" date="2022" name="Front. Genet.">
        <title>Chromosome-Scale Assembly of the Dendrobium nobile Genome Provides Insights Into the Molecular Mechanism of the Biosynthesis of the Medicinal Active Ingredient of Dendrobium.</title>
        <authorList>
            <person name="Xu Q."/>
            <person name="Niu S.-C."/>
            <person name="Li K.-L."/>
            <person name="Zheng P.-J."/>
            <person name="Zhang X.-J."/>
            <person name="Jia Y."/>
            <person name="Liu Y."/>
            <person name="Niu Y.-X."/>
            <person name="Yu L.-H."/>
            <person name="Chen D.-F."/>
            <person name="Zhang G.-Q."/>
        </authorList>
    </citation>
    <scope>NUCLEOTIDE SEQUENCE</scope>
    <source>
        <tissue evidence="3">Leaf</tissue>
    </source>
</reference>
<dbReference type="EMBL" id="JAGYWB010000013">
    <property type="protein sequence ID" value="KAI0499886.1"/>
    <property type="molecule type" value="Genomic_DNA"/>
</dbReference>
<dbReference type="Pfam" id="PF20431">
    <property type="entry name" value="E_motif"/>
    <property type="match status" value="1"/>
</dbReference>
<dbReference type="SUPFAM" id="SSF48452">
    <property type="entry name" value="TPR-like"/>
    <property type="match status" value="1"/>
</dbReference>
<dbReference type="GO" id="GO:0003723">
    <property type="term" value="F:RNA binding"/>
    <property type="evidence" value="ECO:0007669"/>
    <property type="project" value="InterPro"/>
</dbReference>
<feature type="repeat" description="PPR" evidence="2">
    <location>
        <begin position="265"/>
        <end position="299"/>
    </location>
</feature>
<dbReference type="Gene3D" id="1.25.40.10">
    <property type="entry name" value="Tetratricopeptide repeat domain"/>
    <property type="match status" value="4"/>
</dbReference>
<dbReference type="InterPro" id="IPR002885">
    <property type="entry name" value="PPR_rpt"/>
</dbReference>
<dbReference type="FunFam" id="1.25.40.10:FF:000344">
    <property type="entry name" value="Pentatricopeptide repeat-containing protein"/>
    <property type="match status" value="1"/>
</dbReference>
<evidence type="ECO:0000256" key="2">
    <source>
        <dbReference type="PROSITE-ProRule" id="PRU00708"/>
    </source>
</evidence>
<proteinExistence type="predicted"/>
<feature type="repeat" description="PPR" evidence="2">
    <location>
        <begin position="164"/>
        <end position="198"/>
    </location>
</feature>
<gene>
    <name evidence="3" type="ORF">KFK09_018094</name>
</gene>
<dbReference type="Proteomes" id="UP000829196">
    <property type="component" value="Unassembled WGS sequence"/>
</dbReference>
<dbReference type="Pfam" id="PF01535">
    <property type="entry name" value="PPR"/>
    <property type="match status" value="4"/>
</dbReference>
<sequence length="536" mass="59793">MNLLHLRTSPVAISSPLAFRQIYLKAKRKKAKTRQLKSRRSADGIVSLPGLPYPKSSPTPLLIPETSTALTRDEALERIFLDLHSALAGGVRVEPSTFSSLLELCYRIDPSPRRAAALHRLVPASLLHSSPNLSSKLIRLYASCGLVEQAHNLFDNVPRSHKAVAFPWNALISGYADAGLHEDAMALYHQMEEEDVEPDRFTFPRVIKACAGLGSVPHCEYVHRHLVRSGFATDPFALNALVDMYAKCGDIARARRIFDQIPDRDPIAWNSMLNGYIRHGLFPEAIETCRRMLVAGFEPDTVTVSSLLAGCASANCNIGLEIHGWVLRRGLQRAVSVANSLITMYSVRGQLAQARFIFNSMPEKDLVSWNAIISANRRDRRVLSIFRQMLESGMVPDDVTFVSLLSACANLGLVEDGRKLFDEMQVRHGIKPGMEHYGCMVNLLGRAGLVEEAFELVSRMMPFDGGPTVWGALLYACSVHRNVTTGETAAERLFELEPDNEHNFELLRRIYSDAGRLEDVERVEKLMRDRGLECRS</sequence>
<dbReference type="FunFam" id="1.25.40.10:FF:001788">
    <property type="entry name" value="Pentatricopeptide repeat-containing protein At4g25270, chloroplastic"/>
    <property type="match status" value="1"/>
</dbReference>
<dbReference type="GO" id="GO:0009451">
    <property type="term" value="P:RNA modification"/>
    <property type="evidence" value="ECO:0007669"/>
    <property type="project" value="InterPro"/>
</dbReference>
<evidence type="ECO:0000256" key="1">
    <source>
        <dbReference type="ARBA" id="ARBA00022737"/>
    </source>
</evidence>
<keyword evidence="4" id="KW-1185">Reference proteome</keyword>
<name>A0A8T3ATE2_DENNO</name>
<evidence type="ECO:0000313" key="3">
    <source>
        <dbReference type="EMBL" id="KAI0499886.1"/>
    </source>
</evidence>
<comment type="caution">
    <text evidence="3">The sequence shown here is derived from an EMBL/GenBank/DDBJ whole genome shotgun (WGS) entry which is preliminary data.</text>
</comment>
<accession>A0A8T3ATE2</accession>
<dbReference type="OrthoDB" id="1882394at2759"/>
<feature type="repeat" description="PPR" evidence="2">
    <location>
        <begin position="234"/>
        <end position="264"/>
    </location>
</feature>
<protein>
    <recommendedName>
        <fullName evidence="5">Pentatricopeptide repeat-containing protein</fullName>
    </recommendedName>
</protein>
<dbReference type="NCBIfam" id="TIGR00756">
    <property type="entry name" value="PPR"/>
    <property type="match status" value="4"/>
</dbReference>
<dbReference type="InterPro" id="IPR046848">
    <property type="entry name" value="E_motif"/>
</dbReference>
<dbReference type="AlphaFoldDB" id="A0A8T3ATE2"/>
<dbReference type="PANTHER" id="PTHR47926">
    <property type="entry name" value="PENTATRICOPEPTIDE REPEAT-CONTAINING PROTEIN"/>
    <property type="match status" value="1"/>
</dbReference>
<dbReference type="SMR" id="A0A8T3ATE2"/>
<dbReference type="Pfam" id="PF13041">
    <property type="entry name" value="PPR_2"/>
    <property type="match status" value="2"/>
</dbReference>
<organism evidence="3 4">
    <name type="scientific">Dendrobium nobile</name>
    <name type="common">Orchid</name>
    <dbReference type="NCBI Taxonomy" id="94219"/>
    <lineage>
        <taxon>Eukaryota</taxon>
        <taxon>Viridiplantae</taxon>
        <taxon>Streptophyta</taxon>
        <taxon>Embryophyta</taxon>
        <taxon>Tracheophyta</taxon>
        <taxon>Spermatophyta</taxon>
        <taxon>Magnoliopsida</taxon>
        <taxon>Liliopsida</taxon>
        <taxon>Asparagales</taxon>
        <taxon>Orchidaceae</taxon>
        <taxon>Epidendroideae</taxon>
        <taxon>Malaxideae</taxon>
        <taxon>Dendrobiinae</taxon>
        <taxon>Dendrobium</taxon>
    </lineage>
</organism>
<feature type="repeat" description="PPR" evidence="2">
    <location>
        <begin position="397"/>
        <end position="432"/>
    </location>
</feature>